<evidence type="ECO:0000256" key="2">
    <source>
        <dbReference type="ARBA" id="ARBA00022598"/>
    </source>
</evidence>
<dbReference type="Gene3D" id="3.30.300.30">
    <property type="match status" value="1"/>
</dbReference>
<feature type="domain" description="AMP-binding enzyme C-terminal" evidence="3">
    <location>
        <begin position="43"/>
        <end position="126"/>
    </location>
</feature>
<dbReference type="AlphaFoldDB" id="A0A1S9RMA9"/>
<evidence type="ECO:0000313" key="4">
    <source>
        <dbReference type="EMBL" id="OOQ86496.1"/>
    </source>
</evidence>
<accession>A0A1S9RMA9</accession>
<dbReference type="EMBL" id="LJBN01000139">
    <property type="protein sequence ID" value="OOQ86496.1"/>
    <property type="molecule type" value="Genomic_DNA"/>
</dbReference>
<gene>
    <name evidence="4" type="ORF">PEBR_21304</name>
</gene>
<dbReference type="PANTHER" id="PTHR24096">
    <property type="entry name" value="LONG-CHAIN-FATTY-ACID--COA LIGASE"/>
    <property type="match status" value="1"/>
</dbReference>
<comment type="similarity">
    <text evidence="1">Belongs to the ATP-dependent AMP-binding enzyme family.</text>
</comment>
<dbReference type="InterPro" id="IPR045851">
    <property type="entry name" value="AMP-bd_C_sf"/>
</dbReference>
<dbReference type="InterPro" id="IPR025110">
    <property type="entry name" value="AMP-bd_C"/>
</dbReference>
<dbReference type="GO" id="GO:0016405">
    <property type="term" value="F:CoA-ligase activity"/>
    <property type="evidence" value="ECO:0007669"/>
    <property type="project" value="TreeGrafter"/>
</dbReference>
<keyword evidence="2" id="KW-0436">Ligase</keyword>
<dbReference type="SUPFAM" id="SSF56801">
    <property type="entry name" value="Acetyl-CoA synthetase-like"/>
    <property type="match status" value="1"/>
</dbReference>
<dbReference type="Proteomes" id="UP000190744">
    <property type="component" value="Unassembled WGS sequence"/>
</dbReference>
<proteinExistence type="inferred from homology"/>
<organism evidence="4 5">
    <name type="scientific">Penicillium brasilianum</name>
    <dbReference type="NCBI Taxonomy" id="104259"/>
    <lineage>
        <taxon>Eukaryota</taxon>
        <taxon>Fungi</taxon>
        <taxon>Dikarya</taxon>
        <taxon>Ascomycota</taxon>
        <taxon>Pezizomycotina</taxon>
        <taxon>Eurotiomycetes</taxon>
        <taxon>Eurotiomycetidae</taxon>
        <taxon>Eurotiales</taxon>
        <taxon>Aspergillaceae</taxon>
        <taxon>Penicillium</taxon>
    </lineage>
</organism>
<sequence>MPESRCVVSHWNVGFQDHEGNFYITDRMKELIKYTGFQVAPAELEGMLLGNEWVEDAGVISFQNDDMHTELPLAFVVESAVCKASKPSDLEKAKEIVNWMDARVAYHNRLRAGVQFITAIPKSPTGRLSPDCWRKKHDGCKKRKRMPSYNLLTKALAPCCMLYCHCLVIQHRLDF</sequence>
<evidence type="ECO:0000259" key="3">
    <source>
        <dbReference type="Pfam" id="PF13193"/>
    </source>
</evidence>
<evidence type="ECO:0000313" key="5">
    <source>
        <dbReference type="Proteomes" id="UP000190744"/>
    </source>
</evidence>
<name>A0A1S9RMA9_PENBI</name>
<dbReference type="Pfam" id="PF13193">
    <property type="entry name" value="AMP-binding_C"/>
    <property type="match status" value="1"/>
</dbReference>
<dbReference type="PANTHER" id="PTHR24096:SF149">
    <property type="entry name" value="AMP-BINDING DOMAIN-CONTAINING PROTEIN-RELATED"/>
    <property type="match status" value="1"/>
</dbReference>
<evidence type="ECO:0000256" key="1">
    <source>
        <dbReference type="ARBA" id="ARBA00006432"/>
    </source>
</evidence>
<comment type="caution">
    <text evidence="4">The sequence shown here is derived from an EMBL/GenBank/DDBJ whole genome shotgun (WGS) entry which is preliminary data.</text>
</comment>
<protein>
    <recommendedName>
        <fullName evidence="3">AMP-binding enzyme C-terminal domain-containing protein</fullName>
    </recommendedName>
</protein>
<reference evidence="5" key="1">
    <citation type="submission" date="2015-09" db="EMBL/GenBank/DDBJ databases">
        <authorList>
            <person name="Fill T.P."/>
            <person name="Baretta J.F."/>
            <person name="de Almeida L.G."/>
            <person name="Rocha M."/>
            <person name="de Souza D.H."/>
            <person name="Malavazi I."/>
            <person name="Cerdeira L.T."/>
            <person name="Hong H."/>
            <person name="Samborskyy M."/>
            <person name="de Vasconcelos A.T."/>
            <person name="Leadlay P."/>
            <person name="Rodrigues-Filho E."/>
        </authorList>
    </citation>
    <scope>NUCLEOTIDE SEQUENCE [LARGE SCALE GENOMIC DNA]</scope>
    <source>
        <strain evidence="5">LaBioMMi 136</strain>
    </source>
</reference>